<evidence type="ECO:0000313" key="3">
    <source>
        <dbReference type="Proteomes" id="UP000198282"/>
    </source>
</evidence>
<dbReference type="AlphaFoldDB" id="A0A239P4G3"/>
<dbReference type="Proteomes" id="UP000198282">
    <property type="component" value="Unassembled WGS sequence"/>
</dbReference>
<dbReference type="RefSeq" id="WP_143653604.1">
    <property type="nucleotide sequence ID" value="NZ_FZOD01000084.1"/>
</dbReference>
<keyword evidence="1" id="KW-0732">Signal</keyword>
<feature type="signal peptide" evidence="1">
    <location>
        <begin position="1"/>
        <end position="17"/>
    </location>
</feature>
<organism evidence="2 3">
    <name type="scientific">Streptosporangium subroseum</name>
    <dbReference type="NCBI Taxonomy" id="106412"/>
    <lineage>
        <taxon>Bacteria</taxon>
        <taxon>Bacillati</taxon>
        <taxon>Actinomycetota</taxon>
        <taxon>Actinomycetes</taxon>
        <taxon>Streptosporangiales</taxon>
        <taxon>Streptosporangiaceae</taxon>
        <taxon>Streptosporangium</taxon>
    </lineage>
</organism>
<dbReference type="OrthoDB" id="3532893at2"/>
<dbReference type="EMBL" id="FZOD01000084">
    <property type="protein sequence ID" value="SNT61554.1"/>
    <property type="molecule type" value="Genomic_DNA"/>
</dbReference>
<protein>
    <recommendedName>
        <fullName evidence="4">PknH-like extracellular domain-containing protein</fullName>
    </recommendedName>
</protein>
<proteinExistence type="predicted"/>
<evidence type="ECO:0008006" key="4">
    <source>
        <dbReference type="Google" id="ProtNLM"/>
    </source>
</evidence>
<name>A0A239P4G3_9ACTN</name>
<reference evidence="2 3" key="1">
    <citation type="submission" date="2017-06" db="EMBL/GenBank/DDBJ databases">
        <authorList>
            <person name="Kim H.J."/>
            <person name="Triplett B.A."/>
        </authorList>
    </citation>
    <scope>NUCLEOTIDE SEQUENCE [LARGE SCALE GENOMIC DNA]</scope>
    <source>
        <strain evidence="2 3">CGMCC 4.2132</strain>
    </source>
</reference>
<sequence>MIKQALAVALVIGSVLAGTGVARASTAEIPKGFLLTERAASAGPIMEGEEWWEISNSLSRQLALNPCRTKKKPHDGRVAMRTISYSNSAPSGSAEQLVLYGNTKSAQAAFRKLRADLTKCAKQATGQRIRFLRHASKPLRVGDEALSVTGYFYNKGKRERDPGEMRVVVRRGTALFIYADIGNGPGAGKKLTAQAKKMAKKVCDLPRVCR</sequence>
<gene>
    <name evidence="2" type="ORF">SAMN05216276_108424</name>
</gene>
<accession>A0A239P4G3</accession>
<feature type="chain" id="PRO_5039047609" description="PknH-like extracellular domain-containing protein" evidence="1">
    <location>
        <begin position="18"/>
        <end position="210"/>
    </location>
</feature>
<evidence type="ECO:0000313" key="2">
    <source>
        <dbReference type="EMBL" id="SNT61554.1"/>
    </source>
</evidence>
<evidence type="ECO:0000256" key="1">
    <source>
        <dbReference type="SAM" id="SignalP"/>
    </source>
</evidence>
<keyword evidence="3" id="KW-1185">Reference proteome</keyword>